<keyword evidence="1" id="KW-0472">Membrane</keyword>
<dbReference type="Pfam" id="PF02470">
    <property type="entry name" value="MlaD"/>
    <property type="match status" value="1"/>
</dbReference>
<evidence type="ECO:0000259" key="2">
    <source>
        <dbReference type="Pfam" id="PF02470"/>
    </source>
</evidence>
<sequence length="329" mass="35955">MAKSTSQKIKVGIFVVLGTILLIGALYSIGKRQHIFSKTIQVYAVFGNVNGLQIGNNVRYSGINVGTVSKIEMTEVGKITIQMSVEEKTANYIKKDAVASIGSDGLVGSMVVNIIPGKNQQAIAVVSGDTIESYSKIGADDMLSTLNTTNENAALLTADLLKITNQILEGKGTLGALINDTILAQNIRQTLVELRKTSEGTGLAISRVNQIISKINYDTSAAAVVLSDTVAANQFRNVFANLEKSSEDINAATKNLNSYLTELKSGKGAVNFITQDKDFVKDIDSTMFQIKEASEKLNQNMEALQHNFFFRGFFKKKERQERREARRNE</sequence>
<keyword evidence="1" id="KW-0812">Transmembrane</keyword>
<comment type="caution">
    <text evidence="3">The sequence shown here is derived from an EMBL/GenBank/DDBJ whole genome shotgun (WGS) entry which is preliminary data.</text>
</comment>
<dbReference type="InterPro" id="IPR003399">
    <property type="entry name" value="Mce/MlaD"/>
</dbReference>
<dbReference type="Proteomes" id="UP000662373">
    <property type="component" value="Unassembled WGS sequence"/>
</dbReference>
<name>A0A934NHX7_9FLAO</name>
<feature type="domain" description="Mce/MlaD" evidence="2">
    <location>
        <begin position="39"/>
        <end position="117"/>
    </location>
</feature>
<reference evidence="3 4" key="1">
    <citation type="submission" date="2020-09" db="EMBL/GenBank/DDBJ databases">
        <title>Draft genome of Gelidibacter salicanalis PAMC21136.</title>
        <authorList>
            <person name="Park H."/>
        </authorList>
    </citation>
    <scope>NUCLEOTIDE SEQUENCE [LARGE SCALE GENOMIC DNA]</scope>
    <source>
        <strain evidence="3 4">PAMC21136</strain>
    </source>
</reference>
<evidence type="ECO:0000313" key="3">
    <source>
        <dbReference type="EMBL" id="MBJ7881371.1"/>
    </source>
</evidence>
<dbReference type="PANTHER" id="PTHR33371:SF4">
    <property type="entry name" value="INTERMEMBRANE PHOSPHOLIPID TRANSPORT SYSTEM BINDING PROTEIN MLAD"/>
    <property type="match status" value="1"/>
</dbReference>
<evidence type="ECO:0000313" key="4">
    <source>
        <dbReference type="Proteomes" id="UP000662373"/>
    </source>
</evidence>
<evidence type="ECO:0000256" key="1">
    <source>
        <dbReference type="SAM" id="Phobius"/>
    </source>
</evidence>
<feature type="transmembrane region" description="Helical" evidence="1">
    <location>
        <begin position="12"/>
        <end position="30"/>
    </location>
</feature>
<dbReference type="InterPro" id="IPR052336">
    <property type="entry name" value="MlaD_Phospholipid_Transporter"/>
</dbReference>
<organism evidence="3 4">
    <name type="scientific">Gelidibacter salicanalis</name>
    <dbReference type="NCBI Taxonomy" id="291193"/>
    <lineage>
        <taxon>Bacteria</taxon>
        <taxon>Pseudomonadati</taxon>
        <taxon>Bacteroidota</taxon>
        <taxon>Flavobacteriia</taxon>
        <taxon>Flavobacteriales</taxon>
        <taxon>Flavobacteriaceae</taxon>
        <taxon>Gelidibacter</taxon>
    </lineage>
</organism>
<gene>
    <name evidence="3" type="ORF">JEM65_12015</name>
</gene>
<proteinExistence type="predicted"/>
<dbReference type="AlphaFoldDB" id="A0A934NHX7"/>
<dbReference type="RefSeq" id="WP_199599813.1">
    <property type="nucleotide sequence ID" value="NZ_JAEHJZ010000029.1"/>
</dbReference>
<protein>
    <submittedName>
        <fullName evidence="3">MCE family protein</fullName>
    </submittedName>
</protein>
<keyword evidence="1" id="KW-1133">Transmembrane helix</keyword>
<accession>A0A934NHX7</accession>
<dbReference type="PANTHER" id="PTHR33371">
    <property type="entry name" value="INTERMEMBRANE PHOSPHOLIPID TRANSPORT SYSTEM BINDING PROTEIN MLAD-RELATED"/>
    <property type="match status" value="1"/>
</dbReference>
<keyword evidence="4" id="KW-1185">Reference proteome</keyword>
<dbReference type="EMBL" id="JAEHJZ010000029">
    <property type="protein sequence ID" value="MBJ7881371.1"/>
    <property type="molecule type" value="Genomic_DNA"/>
</dbReference>